<dbReference type="EMBL" id="VRLW01000001">
    <property type="protein sequence ID" value="KAA1260214.1"/>
    <property type="molecule type" value="Genomic_DNA"/>
</dbReference>
<name>A0A5B1CLJ3_9BACT</name>
<evidence type="ECO:0000313" key="2">
    <source>
        <dbReference type="EMBL" id="KAA1260214.1"/>
    </source>
</evidence>
<dbReference type="PANTHER" id="PTHR15337:SF11">
    <property type="entry name" value="THIOREDOXIN DOMAIN-CONTAINING PROTEIN"/>
    <property type="match status" value="1"/>
</dbReference>
<dbReference type="Pfam" id="PF13899">
    <property type="entry name" value="Thioredoxin_7"/>
    <property type="match status" value="1"/>
</dbReference>
<dbReference type="InterPro" id="IPR036249">
    <property type="entry name" value="Thioredoxin-like_sf"/>
</dbReference>
<dbReference type="SUPFAM" id="SSF52833">
    <property type="entry name" value="Thioredoxin-like"/>
    <property type="match status" value="1"/>
</dbReference>
<proteinExistence type="predicted"/>
<protein>
    <recommendedName>
        <fullName evidence="4">Thioredoxin domain-containing protein</fullName>
    </recommendedName>
</protein>
<dbReference type="InterPro" id="IPR051099">
    <property type="entry name" value="AGR/TXD"/>
</dbReference>
<dbReference type="PANTHER" id="PTHR15337">
    <property type="entry name" value="ANTERIOR GRADIENT PROTEIN-RELATED"/>
    <property type="match status" value="1"/>
</dbReference>
<dbReference type="AlphaFoldDB" id="A0A5B1CLJ3"/>
<sequence>MNRFMVAIGSGFFLLFIALAAVGQPSQAEMPAGSPLVTWHQSIESGWAESKRRQVPMVIFITRGHCRYCDAMKSDTWCDQSIGQQLADDFVAIRLNPKQNATELNRINVTSYPLTLIGMPEGKIVDHKTGYQPVREIRSLLSKARNRIRRR</sequence>
<dbReference type="RefSeq" id="WP_235033300.1">
    <property type="nucleotide sequence ID" value="NZ_LWSK01000128.1"/>
</dbReference>
<evidence type="ECO:0008006" key="4">
    <source>
        <dbReference type="Google" id="ProtNLM"/>
    </source>
</evidence>
<dbReference type="Gene3D" id="3.40.30.10">
    <property type="entry name" value="Glutaredoxin"/>
    <property type="match status" value="1"/>
</dbReference>
<reference evidence="2 3" key="1">
    <citation type="submission" date="2019-08" db="EMBL/GenBank/DDBJ databases">
        <title>Deep-cultivation of Planctomycetes and their phenomic and genomic characterization uncovers novel biology.</title>
        <authorList>
            <person name="Wiegand S."/>
            <person name="Jogler M."/>
            <person name="Boedeker C."/>
            <person name="Pinto D."/>
            <person name="Vollmers J."/>
            <person name="Rivas-Marin E."/>
            <person name="Kohn T."/>
            <person name="Peeters S.H."/>
            <person name="Heuer A."/>
            <person name="Rast P."/>
            <person name="Oberbeckmann S."/>
            <person name="Bunk B."/>
            <person name="Jeske O."/>
            <person name="Meyerdierks A."/>
            <person name="Storesund J.E."/>
            <person name="Kallscheuer N."/>
            <person name="Luecker S."/>
            <person name="Lage O.M."/>
            <person name="Pohl T."/>
            <person name="Merkel B.J."/>
            <person name="Hornburger P."/>
            <person name="Mueller R.-W."/>
            <person name="Bruemmer F."/>
            <person name="Labrenz M."/>
            <person name="Spormann A.M."/>
            <person name="Op Den Camp H."/>
            <person name="Overmann J."/>
            <person name="Amann R."/>
            <person name="Jetten M.S.M."/>
            <person name="Mascher T."/>
            <person name="Medema M.H."/>
            <person name="Devos D.P."/>
            <person name="Kaster A.-K."/>
            <person name="Ovreas L."/>
            <person name="Rohde M."/>
            <person name="Galperin M.Y."/>
            <person name="Jogler C."/>
        </authorList>
    </citation>
    <scope>NUCLEOTIDE SEQUENCE [LARGE SCALE GENOMIC DNA]</scope>
    <source>
        <strain evidence="2 3">LF1</strain>
    </source>
</reference>
<accession>A0A5B1CLJ3</accession>
<keyword evidence="1" id="KW-0732">Signal</keyword>
<evidence type="ECO:0000256" key="1">
    <source>
        <dbReference type="ARBA" id="ARBA00022729"/>
    </source>
</evidence>
<gene>
    <name evidence="2" type="ORF">LF1_27530</name>
</gene>
<keyword evidence="3" id="KW-1185">Reference proteome</keyword>
<dbReference type="Proteomes" id="UP000322699">
    <property type="component" value="Unassembled WGS sequence"/>
</dbReference>
<comment type="caution">
    <text evidence="2">The sequence shown here is derived from an EMBL/GenBank/DDBJ whole genome shotgun (WGS) entry which is preliminary data.</text>
</comment>
<evidence type="ECO:0000313" key="3">
    <source>
        <dbReference type="Proteomes" id="UP000322699"/>
    </source>
</evidence>
<organism evidence="2 3">
    <name type="scientific">Rubripirellula obstinata</name>
    <dbReference type="NCBI Taxonomy" id="406547"/>
    <lineage>
        <taxon>Bacteria</taxon>
        <taxon>Pseudomonadati</taxon>
        <taxon>Planctomycetota</taxon>
        <taxon>Planctomycetia</taxon>
        <taxon>Pirellulales</taxon>
        <taxon>Pirellulaceae</taxon>
        <taxon>Rubripirellula</taxon>
    </lineage>
</organism>